<sequence>MKKIEIFEQAMIVGNYDVVVCGGGPAGFIAAIAAARGGASVAIVEQYGFLGGMATAGLVAPISRFNLKGRRMIGGIPWEFIERLKEMGGAIVENPPGNISFMPEKYKLIAQRLVLEAGVDLYFHCYLTGCLKKDNEITHIIFHTKEGMQSITGRYFIDCTGDADLAWYADVPMQPKSNPLQPASLCFCLGGVDTAKLPLAHHNLDTTNMHDVSIQNVLNELREKEGIPLFGGPWYSSMIEEGYLAVNMTRFSGDMTKVTDMTNAECTLHEDVFRMVELLKEHVDAFKNAFLVTTAPQVGIRETRRIKGAYILTGQDYVEGRRFPDAISRGCHPIDIHHADNTRQNVTFLEKSPYIPYRTLYVPAYPNLLVPGRCFSADETASASVRVQASVMGLGQAAGTSAALCVKDNCSVDDVNVESLREKLISMGAILD</sequence>
<dbReference type="RefSeq" id="WP_132379782.1">
    <property type="nucleotide sequence ID" value="NZ_SLZZ01000006.1"/>
</dbReference>
<evidence type="ECO:0000313" key="8">
    <source>
        <dbReference type="Proteomes" id="UP000295726"/>
    </source>
</evidence>
<dbReference type="GO" id="GO:0051539">
    <property type="term" value="F:4 iron, 4 sulfur cluster binding"/>
    <property type="evidence" value="ECO:0007669"/>
    <property type="project" value="UniProtKB-KW"/>
</dbReference>
<dbReference type="InterPro" id="IPR036188">
    <property type="entry name" value="FAD/NAD-bd_sf"/>
</dbReference>
<protein>
    <submittedName>
        <fullName evidence="7">FAD dependent oxidoreductase</fullName>
    </submittedName>
</protein>
<keyword evidence="6" id="KW-1133">Transmembrane helix</keyword>
<dbReference type="GO" id="GO:0046872">
    <property type="term" value="F:metal ion binding"/>
    <property type="evidence" value="ECO:0007669"/>
    <property type="project" value="UniProtKB-KW"/>
</dbReference>
<keyword evidence="1" id="KW-0004">4Fe-4S</keyword>
<keyword evidence="6" id="KW-0472">Membrane</keyword>
<keyword evidence="3" id="KW-0560">Oxidoreductase</keyword>
<evidence type="ECO:0000256" key="3">
    <source>
        <dbReference type="ARBA" id="ARBA00023002"/>
    </source>
</evidence>
<keyword evidence="6" id="KW-0812">Transmembrane</keyword>
<comment type="caution">
    <text evidence="7">The sequence shown here is derived from an EMBL/GenBank/DDBJ whole genome shotgun (WGS) entry which is preliminary data.</text>
</comment>
<dbReference type="InterPro" id="IPR039650">
    <property type="entry name" value="HdrA-like"/>
</dbReference>
<keyword evidence="8" id="KW-1185">Reference proteome</keyword>
<dbReference type="SUPFAM" id="SSF51905">
    <property type="entry name" value="FAD/NAD(P)-binding domain"/>
    <property type="match status" value="1"/>
</dbReference>
<evidence type="ECO:0000256" key="1">
    <source>
        <dbReference type="ARBA" id="ARBA00022485"/>
    </source>
</evidence>
<dbReference type="Gene3D" id="3.50.50.60">
    <property type="entry name" value="FAD/NAD(P)-binding domain"/>
    <property type="match status" value="1"/>
</dbReference>
<dbReference type="Pfam" id="PF12831">
    <property type="entry name" value="FAD_oxidored"/>
    <property type="match status" value="1"/>
</dbReference>
<evidence type="ECO:0000256" key="6">
    <source>
        <dbReference type="SAM" id="Phobius"/>
    </source>
</evidence>
<proteinExistence type="predicted"/>
<evidence type="ECO:0000256" key="4">
    <source>
        <dbReference type="ARBA" id="ARBA00023004"/>
    </source>
</evidence>
<keyword evidence="2" id="KW-0479">Metal-binding</keyword>
<keyword evidence="4" id="KW-0408">Iron</keyword>
<dbReference type="EMBL" id="SLZZ01000006">
    <property type="protein sequence ID" value="TCS80190.1"/>
    <property type="molecule type" value="Genomic_DNA"/>
</dbReference>
<dbReference type="AlphaFoldDB" id="A0A4R3KB72"/>
<dbReference type="PANTHER" id="PTHR43498:SF1">
    <property type="entry name" value="COB--COM HETERODISULFIDE REDUCTASE IRON-SULFUR SUBUNIT A"/>
    <property type="match status" value="1"/>
</dbReference>
<feature type="transmembrane region" description="Helical" evidence="6">
    <location>
        <begin position="12"/>
        <end position="35"/>
    </location>
</feature>
<evidence type="ECO:0000256" key="2">
    <source>
        <dbReference type="ARBA" id="ARBA00022723"/>
    </source>
</evidence>
<accession>A0A4R3KB72</accession>
<keyword evidence="5" id="KW-0411">Iron-sulfur</keyword>
<evidence type="ECO:0000313" key="7">
    <source>
        <dbReference type="EMBL" id="TCS80190.1"/>
    </source>
</evidence>
<evidence type="ECO:0000256" key="5">
    <source>
        <dbReference type="ARBA" id="ARBA00023014"/>
    </source>
</evidence>
<dbReference type="PANTHER" id="PTHR43498">
    <property type="entry name" value="FERREDOXIN:COB-COM HETERODISULFIDE REDUCTASE SUBUNIT A"/>
    <property type="match status" value="1"/>
</dbReference>
<name>A0A4R3KB72_9FIRM</name>
<gene>
    <name evidence="7" type="ORF">EDD59_10613</name>
</gene>
<organism evidence="7 8">
    <name type="scientific">Muricomes intestini</name>
    <dbReference type="NCBI Taxonomy" id="1796634"/>
    <lineage>
        <taxon>Bacteria</taxon>
        <taxon>Bacillati</taxon>
        <taxon>Bacillota</taxon>
        <taxon>Clostridia</taxon>
        <taxon>Lachnospirales</taxon>
        <taxon>Lachnospiraceae</taxon>
        <taxon>Muricomes</taxon>
    </lineage>
</organism>
<dbReference type="GO" id="GO:0016491">
    <property type="term" value="F:oxidoreductase activity"/>
    <property type="evidence" value="ECO:0007669"/>
    <property type="project" value="UniProtKB-KW"/>
</dbReference>
<reference evidence="7 8" key="1">
    <citation type="submission" date="2019-03" db="EMBL/GenBank/DDBJ databases">
        <title>Genomic Encyclopedia of Type Strains, Phase IV (KMG-IV): sequencing the most valuable type-strain genomes for metagenomic binning, comparative biology and taxonomic classification.</title>
        <authorList>
            <person name="Goeker M."/>
        </authorList>
    </citation>
    <scope>NUCLEOTIDE SEQUENCE [LARGE SCALE GENOMIC DNA]</scope>
    <source>
        <strain evidence="7 8">DSM 29489</strain>
    </source>
</reference>
<dbReference type="Proteomes" id="UP000295726">
    <property type="component" value="Unassembled WGS sequence"/>
</dbReference>
<dbReference type="OrthoDB" id="9759982at2"/>